<sequence length="45" mass="4649">MPIYSAGRHKPAPLPSTVLTRRPALSSFITPDGACASTRGPVPSS</sequence>
<dbReference type="Proteomes" id="UP000800981">
    <property type="component" value="Unassembled WGS sequence"/>
</dbReference>
<comment type="caution">
    <text evidence="1">The sequence shown here is derived from an EMBL/GenBank/DDBJ whole genome shotgun (WGS) entry which is preliminary data.</text>
</comment>
<gene>
    <name evidence="1" type="ORF">G9H71_12900</name>
</gene>
<organism evidence="1 2">
    <name type="scientific">Motilibacter deserti</name>
    <dbReference type="NCBI Taxonomy" id="2714956"/>
    <lineage>
        <taxon>Bacteria</taxon>
        <taxon>Bacillati</taxon>
        <taxon>Actinomycetota</taxon>
        <taxon>Actinomycetes</taxon>
        <taxon>Motilibacterales</taxon>
        <taxon>Motilibacteraceae</taxon>
        <taxon>Motilibacter</taxon>
    </lineage>
</organism>
<dbReference type="EMBL" id="JAANNP010000009">
    <property type="protein sequence ID" value="NHC14679.1"/>
    <property type="molecule type" value="Genomic_DNA"/>
</dbReference>
<dbReference type="RefSeq" id="WP_166282441.1">
    <property type="nucleotide sequence ID" value="NZ_JAANNP010000009.1"/>
</dbReference>
<keyword evidence="2" id="KW-1185">Reference proteome</keyword>
<evidence type="ECO:0000313" key="2">
    <source>
        <dbReference type="Proteomes" id="UP000800981"/>
    </source>
</evidence>
<name>A0ABX0GY26_9ACTN</name>
<protein>
    <submittedName>
        <fullName evidence="1">Uncharacterized protein</fullName>
    </submittedName>
</protein>
<proteinExistence type="predicted"/>
<accession>A0ABX0GY26</accession>
<reference evidence="1 2" key="1">
    <citation type="submission" date="2020-03" db="EMBL/GenBank/DDBJ databases">
        <title>Two novel Motilibacter sp.</title>
        <authorList>
            <person name="Liu S."/>
        </authorList>
    </citation>
    <scope>NUCLEOTIDE SEQUENCE [LARGE SCALE GENOMIC DNA]</scope>
    <source>
        <strain evidence="1 2">E257</strain>
    </source>
</reference>
<evidence type="ECO:0000313" key="1">
    <source>
        <dbReference type="EMBL" id="NHC14679.1"/>
    </source>
</evidence>